<evidence type="ECO:0000256" key="8">
    <source>
        <dbReference type="RuleBase" id="RU367155"/>
    </source>
</evidence>
<name>A0A1R3GTC0_COCAP</name>
<evidence type="ECO:0000256" key="7">
    <source>
        <dbReference type="ARBA" id="ARBA00025911"/>
    </source>
</evidence>
<protein>
    <recommendedName>
        <fullName evidence="8">Nuclear transcription factor Y subunit</fullName>
    </recommendedName>
</protein>
<comment type="subcellular location">
    <subcellularLocation>
        <location evidence="1 8">Nucleus</location>
    </subcellularLocation>
</comment>
<dbReference type="EMBL" id="AWWV01013492">
    <property type="protein sequence ID" value="OMO61355.1"/>
    <property type="molecule type" value="Genomic_DNA"/>
</dbReference>
<organism evidence="10 11">
    <name type="scientific">Corchorus capsularis</name>
    <name type="common">Jute</name>
    <dbReference type="NCBI Taxonomy" id="210143"/>
    <lineage>
        <taxon>Eukaryota</taxon>
        <taxon>Viridiplantae</taxon>
        <taxon>Streptophyta</taxon>
        <taxon>Embryophyta</taxon>
        <taxon>Tracheophyta</taxon>
        <taxon>Spermatophyta</taxon>
        <taxon>Magnoliopsida</taxon>
        <taxon>eudicotyledons</taxon>
        <taxon>Gunneridae</taxon>
        <taxon>Pentapetalae</taxon>
        <taxon>rosids</taxon>
        <taxon>malvids</taxon>
        <taxon>Malvales</taxon>
        <taxon>Malvaceae</taxon>
        <taxon>Grewioideae</taxon>
        <taxon>Apeibeae</taxon>
        <taxon>Corchorus</taxon>
    </lineage>
</organism>
<dbReference type="InterPro" id="IPR001289">
    <property type="entry name" value="NFYA"/>
</dbReference>
<dbReference type="GO" id="GO:0003677">
    <property type="term" value="F:DNA binding"/>
    <property type="evidence" value="ECO:0007669"/>
    <property type="project" value="UniProtKB-KW"/>
</dbReference>
<evidence type="ECO:0000256" key="3">
    <source>
        <dbReference type="ARBA" id="ARBA00023125"/>
    </source>
</evidence>
<feature type="compositionally biased region" description="Polar residues" evidence="9">
    <location>
        <begin position="49"/>
        <end position="58"/>
    </location>
</feature>
<dbReference type="OrthoDB" id="1097733at2759"/>
<dbReference type="Gramene" id="OMO61355">
    <property type="protein sequence ID" value="OMO61355"/>
    <property type="gene ID" value="CCACVL1_23581"/>
</dbReference>
<comment type="function">
    <text evidence="8">Component of the sequence-specific heterotrimeric transcription factor (NF-Y) which specifically recognizes a 5'-CCAAT-3' box motif found in the promoters of its target genes.</text>
</comment>
<dbReference type="STRING" id="210143.A0A1R3GTC0"/>
<evidence type="ECO:0000256" key="4">
    <source>
        <dbReference type="ARBA" id="ARBA00023159"/>
    </source>
</evidence>
<comment type="similarity">
    <text evidence="8">Belongs to the NFYA/HAP2 subunit family.</text>
</comment>
<dbReference type="PROSITE" id="PS00686">
    <property type="entry name" value="NFYA_HAP2_1"/>
    <property type="match status" value="1"/>
</dbReference>
<keyword evidence="6 8" id="KW-0539">Nucleus</keyword>
<comment type="subunit">
    <text evidence="7">Heterotrimeric transcription factor composed of three components, NF-YA, NF-YB and NF-YC. NF-YB and NF-YC must interact and dimerize for NF-YA association and DNA binding.</text>
</comment>
<evidence type="ECO:0000256" key="1">
    <source>
        <dbReference type="ARBA" id="ARBA00004123"/>
    </source>
</evidence>
<keyword evidence="2 8" id="KW-0805">Transcription regulation</keyword>
<dbReference type="PRINTS" id="PR00616">
    <property type="entry name" value="CCAATSUBUNTB"/>
</dbReference>
<proteinExistence type="inferred from homology"/>
<evidence type="ECO:0000313" key="10">
    <source>
        <dbReference type="EMBL" id="OMO61355.1"/>
    </source>
</evidence>
<dbReference type="AlphaFoldDB" id="A0A1R3GTC0"/>
<keyword evidence="4" id="KW-0010">Activator</keyword>
<sequence length="366" mass="40186">MHLKPDDTNHPEVNVNNNASYTVRSQPWWCSSRQDAILTDALGEGKLSLSATNDPNRSSRTKTCEPLSKDGTNDEISASKEMCLTVLPHPDGKCGDEQPHLQHAVPIIPPMVGEYVAPPTQLELVGHSIACPSYPYADPYYGGVVPPCGPQSLLHSHCLGVHPTRMALPLEMAEEPVYVNAKQYHGILRRRQSRAKAELEKKLIKVRKPYLHESRHLHAMRRARGCGGRFLNTKKLDSDASNATHDKGGDPISIVSSHPTNSSSGAKSISSEMSSQNVIKTSIGHRQTTESEMQGTHMLQAFSNSNSKMYRTNSNGNSARYSLHQGFSFSPSHSLSDKMMEEGDCAGQQHKRIVGNGVPHRALTIK</sequence>
<accession>A0A1R3GTC0</accession>
<feature type="compositionally biased region" description="Basic and acidic residues" evidence="9">
    <location>
        <begin position="237"/>
        <end position="249"/>
    </location>
</feature>
<evidence type="ECO:0000313" key="11">
    <source>
        <dbReference type="Proteomes" id="UP000188268"/>
    </source>
</evidence>
<feature type="compositionally biased region" description="Polar residues" evidence="9">
    <location>
        <begin position="254"/>
        <end position="275"/>
    </location>
</feature>
<dbReference type="Proteomes" id="UP000188268">
    <property type="component" value="Unassembled WGS sequence"/>
</dbReference>
<dbReference type="GO" id="GO:0016602">
    <property type="term" value="C:CCAAT-binding factor complex"/>
    <property type="evidence" value="ECO:0007669"/>
    <property type="project" value="InterPro"/>
</dbReference>
<keyword evidence="11" id="KW-1185">Reference proteome</keyword>
<evidence type="ECO:0000256" key="5">
    <source>
        <dbReference type="ARBA" id="ARBA00023163"/>
    </source>
</evidence>
<dbReference type="InterPro" id="IPR018362">
    <property type="entry name" value="CCAAT-binding_factor_CS"/>
</dbReference>
<comment type="caution">
    <text evidence="10">The sequence shown here is derived from an EMBL/GenBank/DDBJ whole genome shotgun (WGS) entry which is preliminary data.</text>
</comment>
<dbReference type="GO" id="GO:0003700">
    <property type="term" value="F:DNA-binding transcription factor activity"/>
    <property type="evidence" value="ECO:0007669"/>
    <property type="project" value="UniProtKB-UniRule"/>
</dbReference>
<reference evidence="10 11" key="1">
    <citation type="submission" date="2013-09" db="EMBL/GenBank/DDBJ databases">
        <title>Corchorus capsularis genome sequencing.</title>
        <authorList>
            <person name="Alam M."/>
            <person name="Haque M.S."/>
            <person name="Islam M.S."/>
            <person name="Emdad E.M."/>
            <person name="Islam M.M."/>
            <person name="Ahmed B."/>
            <person name="Halim A."/>
            <person name="Hossen Q.M.M."/>
            <person name="Hossain M.Z."/>
            <person name="Ahmed R."/>
            <person name="Khan M.M."/>
            <person name="Islam R."/>
            <person name="Rashid M.M."/>
            <person name="Khan S.A."/>
            <person name="Rahman M.S."/>
            <person name="Alam M."/>
        </authorList>
    </citation>
    <scope>NUCLEOTIDE SEQUENCE [LARGE SCALE GENOMIC DNA]</scope>
    <source>
        <strain evidence="11">cv. CVL-1</strain>
        <tissue evidence="10">Whole seedling</tissue>
    </source>
</reference>
<evidence type="ECO:0000256" key="9">
    <source>
        <dbReference type="SAM" id="MobiDB-lite"/>
    </source>
</evidence>
<keyword evidence="5 8" id="KW-0804">Transcription</keyword>
<dbReference type="PROSITE" id="PS51152">
    <property type="entry name" value="NFYA_HAP2_2"/>
    <property type="match status" value="1"/>
</dbReference>
<gene>
    <name evidence="10" type="ORF">CCACVL1_23581</name>
</gene>
<feature type="region of interest" description="Disordered" evidence="9">
    <location>
        <begin position="48"/>
        <end position="72"/>
    </location>
</feature>
<evidence type="ECO:0000256" key="2">
    <source>
        <dbReference type="ARBA" id="ARBA00023015"/>
    </source>
</evidence>
<keyword evidence="3 8" id="KW-0238">DNA-binding</keyword>
<dbReference type="OMA" id="ERIMANG"/>
<dbReference type="Pfam" id="PF02045">
    <property type="entry name" value="CBFB_NFYA"/>
    <property type="match status" value="1"/>
</dbReference>
<dbReference type="PANTHER" id="PTHR12632">
    <property type="entry name" value="TRANSCRIPTION FACTOR NF-Y ALPHA-RELATED"/>
    <property type="match status" value="1"/>
</dbReference>
<evidence type="ECO:0000256" key="6">
    <source>
        <dbReference type="ARBA" id="ARBA00023242"/>
    </source>
</evidence>
<dbReference type="Gene3D" id="6.10.250.2430">
    <property type="match status" value="1"/>
</dbReference>
<dbReference type="SMART" id="SM00521">
    <property type="entry name" value="CBF"/>
    <property type="match status" value="1"/>
</dbReference>
<feature type="region of interest" description="Disordered" evidence="9">
    <location>
        <begin position="237"/>
        <end position="275"/>
    </location>
</feature>